<dbReference type="Proteomes" id="UP001589890">
    <property type="component" value="Unassembled WGS sequence"/>
</dbReference>
<sequence>MRRFVDDLSGRAQHRAIEALAEQIGAALRGVELTARMTSGELEPAEARALMSVLEHSGDDLRAQLVAELATALTTPIDREDLYRLSRSVDDVLDNLRDLVRETDLYQVKPEPSDLEALHAIGEGLDHLQVAMRKLSRRPAEVTQSTLAARKCAGRVRQLYQAALAELFQQELSIWLLKRRELLRRLDVIGLRLGECANALSDAMLKRSH</sequence>
<evidence type="ECO:0000313" key="2">
    <source>
        <dbReference type="EMBL" id="MFC0624010.1"/>
    </source>
</evidence>
<dbReference type="PANTHER" id="PTHR37298">
    <property type="entry name" value="UPF0111 PROTEIN YKAA"/>
    <property type="match status" value="1"/>
</dbReference>
<dbReference type="Gene3D" id="1.20.58.220">
    <property type="entry name" value="Phosphate transport system protein phou homolog 2, domain 2"/>
    <property type="match status" value="1"/>
</dbReference>
<gene>
    <name evidence="2" type="ORF">ACFFGN_08045</name>
</gene>
<proteinExistence type="inferred from homology"/>
<reference evidence="2 3" key="1">
    <citation type="submission" date="2024-09" db="EMBL/GenBank/DDBJ databases">
        <authorList>
            <person name="Sun Q."/>
            <person name="Mori K."/>
        </authorList>
    </citation>
    <scope>NUCLEOTIDE SEQUENCE [LARGE SCALE GENOMIC DNA]</scope>
    <source>
        <strain evidence="2 3">CGMCC 1.15906</strain>
    </source>
</reference>
<dbReference type="RefSeq" id="WP_380044766.1">
    <property type="nucleotide sequence ID" value="NZ_JBHLTC010000008.1"/>
</dbReference>
<dbReference type="InterPro" id="IPR038078">
    <property type="entry name" value="PhoU-like_sf"/>
</dbReference>
<dbReference type="InterPro" id="IPR052912">
    <property type="entry name" value="UPF0111_domain"/>
</dbReference>
<protein>
    <submittedName>
        <fullName evidence="2">DUF47 domain-containing protein</fullName>
    </submittedName>
</protein>
<dbReference type="InterPro" id="IPR018445">
    <property type="entry name" value="Put_Phosphate_transp_reg"/>
</dbReference>
<comment type="caution">
    <text evidence="2">The sequence shown here is derived from an EMBL/GenBank/DDBJ whole genome shotgun (WGS) entry which is preliminary data.</text>
</comment>
<name>A0ABV6QHL1_9ACTN</name>
<organism evidence="2 3">
    <name type="scientific">Kribbella deserti</name>
    <dbReference type="NCBI Taxonomy" id="1926257"/>
    <lineage>
        <taxon>Bacteria</taxon>
        <taxon>Bacillati</taxon>
        <taxon>Actinomycetota</taxon>
        <taxon>Actinomycetes</taxon>
        <taxon>Propionibacteriales</taxon>
        <taxon>Kribbellaceae</taxon>
        <taxon>Kribbella</taxon>
    </lineage>
</organism>
<dbReference type="PANTHER" id="PTHR37298:SF1">
    <property type="entry name" value="UPF0111 PROTEIN YKAA"/>
    <property type="match status" value="1"/>
</dbReference>
<accession>A0ABV6QHL1</accession>
<keyword evidence="3" id="KW-1185">Reference proteome</keyword>
<dbReference type="Pfam" id="PF01865">
    <property type="entry name" value="PhoU_div"/>
    <property type="match status" value="1"/>
</dbReference>
<comment type="similarity">
    <text evidence="1">Belongs to the UPF0111 family.</text>
</comment>
<evidence type="ECO:0000256" key="1">
    <source>
        <dbReference type="ARBA" id="ARBA00008591"/>
    </source>
</evidence>
<evidence type="ECO:0000313" key="3">
    <source>
        <dbReference type="Proteomes" id="UP001589890"/>
    </source>
</evidence>
<dbReference type="EMBL" id="JBHLTC010000008">
    <property type="protein sequence ID" value="MFC0624010.1"/>
    <property type="molecule type" value="Genomic_DNA"/>
</dbReference>